<dbReference type="Proteomes" id="UP000281170">
    <property type="component" value="Plasmid 19"/>
</dbReference>
<dbReference type="Proteomes" id="UP000054859">
    <property type="component" value="Unassembled WGS sequence"/>
</dbReference>
<evidence type="ECO:0000313" key="2">
    <source>
        <dbReference type="EMBL" id="KTC64934.1"/>
    </source>
</evidence>
<reference evidence="3 5" key="2">
    <citation type="submission" date="2018-12" db="EMBL/GenBank/DDBJ databases">
        <authorList>
            <consortium name="Pathogen Informatics"/>
        </authorList>
    </citation>
    <scope>NUCLEOTIDE SEQUENCE [LARGE SCALE GENOMIC DNA]</scope>
    <source>
        <strain evidence="3 5">NCTC12735</strain>
        <plasmid evidence="5">19</plasmid>
    </source>
</reference>
<proteinExistence type="predicted"/>
<organism evidence="2 4">
    <name type="scientific">Legionella adelaidensis</name>
    <dbReference type="NCBI Taxonomy" id="45056"/>
    <lineage>
        <taxon>Bacteria</taxon>
        <taxon>Pseudomonadati</taxon>
        <taxon>Pseudomonadota</taxon>
        <taxon>Gammaproteobacteria</taxon>
        <taxon>Legionellales</taxon>
        <taxon>Legionellaceae</taxon>
        <taxon>Legionella</taxon>
    </lineage>
</organism>
<protein>
    <recommendedName>
        <fullName evidence="6">Tfp pilus assembly protein PilV</fullName>
    </recommendedName>
</protein>
<keyword evidence="1" id="KW-1133">Transmembrane helix</keyword>
<evidence type="ECO:0000256" key="1">
    <source>
        <dbReference type="SAM" id="Phobius"/>
    </source>
</evidence>
<keyword evidence="4" id="KW-1185">Reference proteome</keyword>
<keyword evidence="3" id="KW-0614">Plasmid</keyword>
<accession>A0A0W0R1H3</accession>
<evidence type="ECO:0008006" key="6">
    <source>
        <dbReference type="Google" id="ProtNLM"/>
    </source>
</evidence>
<dbReference type="RefSeq" id="WP_058462815.1">
    <property type="nucleotide sequence ID" value="NZ_CAAAHS010000011.1"/>
</dbReference>
<feature type="transmembrane region" description="Helical" evidence="1">
    <location>
        <begin position="6"/>
        <end position="25"/>
    </location>
</feature>
<keyword evidence="1" id="KW-0812">Transmembrane</keyword>
<geneLocation type="plasmid" evidence="3 5">
    <name>19</name>
</geneLocation>
<evidence type="ECO:0000313" key="5">
    <source>
        <dbReference type="Proteomes" id="UP000281170"/>
    </source>
</evidence>
<gene>
    <name evidence="2" type="ORF">Lade_1741</name>
    <name evidence="3" type="ORF">NCTC12735_01252</name>
</gene>
<evidence type="ECO:0000313" key="4">
    <source>
        <dbReference type="Proteomes" id="UP000054859"/>
    </source>
</evidence>
<name>A0A0W0R1H3_9GAMM</name>
<dbReference type="STRING" id="45056.Lade_1741"/>
<sequence length="106" mass="12207">MEGFSIYEVLIILMLGTSSSLFLMNNQWKSLIFFKEEQIKATKISEINSLSEKLTVQGSWSLPAEEMFGFTIFSMMQGEQVELCWKSSRLNLIPLKRVVFCEKQGI</sequence>
<dbReference type="KEGG" id="ladl:NCTC12735_01252"/>
<dbReference type="EMBL" id="LNKA01000016">
    <property type="protein sequence ID" value="KTC64934.1"/>
    <property type="molecule type" value="Genomic_DNA"/>
</dbReference>
<dbReference type="AlphaFoldDB" id="A0A0W0R1H3"/>
<dbReference type="EMBL" id="LR134428">
    <property type="protein sequence ID" value="VEH85617.1"/>
    <property type="molecule type" value="Genomic_DNA"/>
</dbReference>
<reference evidence="2 4" key="1">
    <citation type="submission" date="2015-11" db="EMBL/GenBank/DDBJ databases">
        <title>Identification of large and diverse effector repertoires of 38 Legionella species.</title>
        <authorList>
            <person name="Burstein D."/>
            <person name="Amaro F."/>
            <person name="Zusman T."/>
            <person name="Lifshitz Z."/>
            <person name="Cohen O."/>
            <person name="Gilbert J.A."/>
            <person name="Pupko T."/>
            <person name="Shuman H.A."/>
            <person name="Segal G."/>
        </authorList>
    </citation>
    <scope>NUCLEOTIDE SEQUENCE [LARGE SCALE GENOMIC DNA]</scope>
    <source>
        <strain evidence="2 4">1762-AUS-E</strain>
    </source>
</reference>
<evidence type="ECO:0000313" key="3">
    <source>
        <dbReference type="EMBL" id="VEH85617.1"/>
    </source>
</evidence>
<keyword evidence="1" id="KW-0472">Membrane</keyword>
<dbReference type="PATRIC" id="fig|45056.6.peg.1797"/>